<evidence type="ECO:0000313" key="1">
    <source>
        <dbReference type="EMBL" id="DAD94808.1"/>
    </source>
</evidence>
<accession>A0A8S5NKQ8</accession>
<name>A0A8S5NKQ8_9CAUD</name>
<organism evidence="1">
    <name type="scientific">Siphoviridae sp. ctK0l2</name>
    <dbReference type="NCBI Taxonomy" id="2826243"/>
    <lineage>
        <taxon>Viruses</taxon>
        <taxon>Duplodnaviria</taxon>
        <taxon>Heunggongvirae</taxon>
        <taxon>Uroviricota</taxon>
        <taxon>Caudoviricetes</taxon>
    </lineage>
</organism>
<dbReference type="EMBL" id="BK015181">
    <property type="protein sequence ID" value="DAD94808.1"/>
    <property type="molecule type" value="Genomic_DNA"/>
</dbReference>
<sequence>MLKIGNRVVVTESCDNGISVGKVGEIVDTWAGQYLVGFYEELPKTNEALFYHKLYTNTAIQSTWYIPAHCVKSSLSRNKFA</sequence>
<proteinExistence type="predicted"/>
<reference evidence="1" key="1">
    <citation type="journal article" date="2021" name="Proc. Natl. Acad. Sci. U.S.A.">
        <title>A Catalog of Tens of Thousands of Viruses from Human Metagenomes Reveals Hidden Associations with Chronic Diseases.</title>
        <authorList>
            <person name="Tisza M.J."/>
            <person name="Buck C.B."/>
        </authorList>
    </citation>
    <scope>NUCLEOTIDE SEQUENCE</scope>
    <source>
        <strain evidence="1">CtK0l2</strain>
    </source>
</reference>
<protein>
    <submittedName>
        <fullName evidence="1">Uncharacterized protein</fullName>
    </submittedName>
</protein>